<proteinExistence type="predicted"/>
<dbReference type="RefSeq" id="WP_348390424.1">
    <property type="nucleotide sequence ID" value="NZ_CP134145.1"/>
</dbReference>
<dbReference type="PROSITE" id="PS51257">
    <property type="entry name" value="PROKAR_LIPOPROTEIN"/>
    <property type="match status" value="1"/>
</dbReference>
<accession>A0ABY9TRX4</accession>
<evidence type="ECO:0000313" key="2">
    <source>
        <dbReference type="Proteomes" id="UP001258994"/>
    </source>
</evidence>
<dbReference type="Proteomes" id="UP001258994">
    <property type="component" value="Chromosome"/>
</dbReference>
<sequence length="422" mass="47430">MKIMKLKYLLITIFNLALIGCNDDDNSSKTIDKIDIYATHGGNFGRAFMLGRTFSSNTKESILALGVGSPSYPYVYTSKNGAEVTVRELVKNFQDISEIIVNTADGNTEIDAYLSVIPVTDGGLLSNKAFSQLDTIYVIPEGTSIFEYEKYRIDNIISFAAKAKENGVKNVKLVLWDSIDEQTLLNSDLQIGRLKSNGVDYEFINFNAMSSEISDLKTSSGLISTGFYIGSINIEALEAPVFKESETFDADKESIVLFGSYTRDEPNVSYVNQVDILKNLETTIDLSENNLIFKGHPSEISVNDWIDDNSSDISYFLSFPYEIWQLIGEGSFNYTYDNLEYNMSLPKQPLEMYSIMSTTLYGEDANKIKKVLGYNNINSNSELTDEYHSGGIAHYDLYSDWITLTGNTVTPFEYTYDWINNK</sequence>
<reference evidence="2" key="1">
    <citation type="submission" date="2023-09" db="EMBL/GenBank/DDBJ databases">
        <authorList>
            <person name="Li S."/>
            <person name="Li X."/>
            <person name="Zhang C."/>
            <person name="Zhao Z."/>
        </authorList>
    </citation>
    <scope>NUCLEOTIDE SEQUENCE [LARGE SCALE GENOMIC DNA]</scope>
    <source>
        <strain evidence="2">SQ149</strain>
    </source>
</reference>
<keyword evidence="2" id="KW-1185">Reference proteome</keyword>
<evidence type="ECO:0000313" key="1">
    <source>
        <dbReference type="EMBL" id="WNC71289.1"/>
    </source>
</evidence>
<gene>
    <name evidence="1" type="ORF">RGQ13_14305</name>
</gene>
<dbReference type="EMBL" id="CP134145">
    <property type="protein sequence ID" value="WNC71289.1"/>
    <property type="molecule type" value="Genomic_DNA"/>
</dbReference>
<name>A0ABY9TRX4_9GAMM</name>
<organism evidence="1 2">
    <name type="scientific">Thalassotalea psychrophila</name>
    <dbReference type="NCBI Taxonomy" id="3065647"/>
    <lineage>
        <taxon>Bacteria</taxon>
        <taxon>Pseudomonadati</taxon>
        <taxon>Pseudomonadota</taxon>
        <taxon>Gammaproteobacteria</taxon>
        <taxon>Alteromonadales</taxon>
        <taxon>Colwelliaceae</taxon>
        <taxon>Thalassotalea</taxon>
    </lineage>
</organism>
<protein>
    <submittedName>
        <fullName evidence="1">Uncharacterized protein</fullName>
    </submittedName>
</protein>